<feature type="binding site" evidence="7">
    <location>
        <position position="237"/>
    </location>
    <ligand>
        <name>ATP</name>
        <dbReference type="ChEBI" id="CHEBI:30616"/>
    </ligand>
</feature>
<dbReference type="GO" id="GO:0006400">
    <property type="term" value="P:tRNA modification"/>
    <property type="evidence" value="ECO:0007669"/>
    <property type="project" value="InterPro"/>
</dbReference>
<dbReference type="InterPro" id="IPR049940">
    <property type="entry name" value="GluQ/Sye"/>
</dbReference>
<dbReference type="OrthoDB" id="9807503at2"/>
<keyword evidence="5 7" id="KW-0067">ATP-binding</keyword>
<dbReference type="InterPro" id="IPR020058">
    <property type="entry name" value="Glu/Gln-tRNA-synth_Ib_cat-dom"/>
</dbReference>
<evidence type="ECO:0000256" key="1">
    <source>
        <dbReference type="ARBA" id="ARBA00022598"/>
    </source>
</evidence>
<sequence>MATPMSAASRYRGRFAPTPSGPLHIGSLVAAVGSYLDAQVHQGEWLVRIEDVDTPRAVAGADAIILQQLKDHGLHWSGEVIYQSQRSERYAEVLADLTALEKTYLCSCTRKQVKAAGPYYTGHCRVHGPTAGKATAVRFKNDHPVLVLADREHGQVQLEPDFAAEDFVLKRRDGLFAYQLAVVVDDIDQGITHLVRGSDLLTASGWQMTLWQQLNPHLPQLCHLPLVIGPDGRKLSKQNHAPTLQHNRITEQLREALVHLGLPSPPASLKNGKALLTWGIEAWQNKRSASLMDACKLQ</sequence>
<feature type="binding site" evidence="7">
    <location>
        <position position="50"/>
    </location>
    <ligand>
        <name>L-glutamate</name>
        <dbReference type="ChEBI" id="CHEBI:29985"/>
    </ligand>
</feature>
<comment type="cofactor">
    <cofactor evidence="7">
        <name>Zn(2+)</name>
        <dbReference type="ChEBI" id="CHEBI:29105"/>
    </cofactor>
    <text evidence="7">Binds 1 zinc ion per subunit.</text>
</comment>
<dbReference type="Pfam" id="PF00749">
    <property type="entry name" value="tRNA-synt_1c"/>
    <property type="match status" value="1"/>
</dbReference>
<feature type="binding site" evidence="7">
    <location>
        <begin position="14"/>
        <end position="18"/>
    </location>
    <ligand>
        <name>L-glutamate</name>
        <dbReference type="ChEBI" id="CHEBI:29985"/>
    </ligand>
</feature>
<feature type="binding site" evidence="7">
    <location>
        <position position="196"/>
    </location>
    <ligand>
        <name>L-glutamate</name>
        <dbReference type="ChEBI" id="CHEBI:29985"/>
    </ligand>
</feature>
<feature type="domain" description="Glutamyl/glutaminyl-tRNA synthetase class Ib catalytic" evidence="9">
    <location>
        <begin position="12"/>
        <end position="258"/>
    </location>
</feature>
<dbReference type="SUPFAM" id="SSF52374">
    <property type="entry name" value="Nucleotidylyl transferase"/>
    <property type="match status" value="1"/>
</dbReference>
<feature type="binding site" evidence="7">
    <location>
        <position position="124"/>
    </location>
    <ligand>
        <name>Zn(2+)</name>
        <dbReference type="ChEBI" id="CHEBI:29105"/>
    </ligand>
</feature>
<feature type="short sequence motif" description="'HIGH' region" evidence="7">
    <location>
        <begin position="17"/>
        <end position="27"/>
    </location>
</feature>
<dbReference type="GO" id="GO:0006424">
    <property type="term" value="P:glutamyl-tRNA aminoacylation"/>
    <property type="evidence" value="ECO:0007669"/>
    <property type="project" value="InterPro"/>
</dbReference>
<keyword evidence="6 7" id="KW-0030">Aminoacyl-tRNA synthetase</keyword>
<keyword evidence="1 7" id="KW-0436">Ligase</keyword>
<feature type="binding site" evidence="7">
    <location>
        <position position="120"/>
    </location>
    <ligand>
        <name>Zn(2+)</name>
        <dbReference type="ChEBI" id="CHEBI:29105"/>
    </ligand>
</feature>
<evidence type="ECO:0000256" key="7">
    <source>
        <dbReference type="HAMAP-Rule" id="MF_01428"/>
    </source>
</evidence>
<keyword evidence="3 7" id="KW-0547">Nucleotide-binding</keyword>
<comment type="function">
    <text evidence="7">Catalyzes the tRNA-independent activation of glutamate in presence of ATP and the subsequent transfer of glutamate onto a tRNA(Asp). Glutamate is transferred on the 2-amino-5-(4,5-dihydroxy-2-cyclopenten-1-yl) moiety of the queuosine in the wobble position of the QUC anticodon.</text>
</comment>
<dbReference type="NCBIfam" id="TIGR03838">
    <property type="entry name" value="queuosine_YadB"/>
    <property type="match status" value="1"/>
</dbReference>
<dbReference type="InterPro" id="IPR022380">
    <property type="entry name" value="Glu-Q_tRNA(Asp)_Synthase"/>
</dbReference>
<feature type="short sequence motif" description="'KMSKS' region" evidence="7">
    <location>
        <begin position="234"/>
        <end position="238"/>
    </location>
</feature>
<dbReference type="GO" id="GO:0005829">
    <property type="term" value="C:cytosol"/>
    <property type="evidence" value="ECO:0007669"/>
    <property type="project" value="TreeGrafter"/>
</dbReference>
<keyword evidence="11" id="KW-1185">Reference proteome</keyword>
<comment type="similarity">
    <text evidence="7">Belongs to the class-I aminoacyl-tRNA synthetase family. GluQ subfamily.</text>
</comment>
<dbReference type="RefSeq" id="WP_086435215.1">
    <property type="nucleotide sequence ID" value="NZ_FXWH01000003.1"/>
</dbReference>
<dbReference type="Gene3D" id="3.40.50.620">
    <property type="entry name" value="HUPs"/>
    <property type="match status" value="1"/>
</dbReference>
<reference evidence="11" key="1">
    <citation type="submission" date="2017-04" db="EMBL/GenBank/DDBJ databases">
        <authorList>
            <person name="Varghese N."/>
            <person name="Submissions S."/>
        </authorList>
    </citation>
    <scope>NUCLEOTIDE SEQUENCE [LARGE SCALE GENOMIC DNA]</scope>
</reference>
<dbReference type="EC" id="6.1.1.-" evidence="7"/>
<evidence type="ECO:0000256" key="3">
    <source>
        <dbReference type="ARBA" id="ARBA00022741"/>
    </source>
</evidence>
<keyword evidence="2 7" id="KW-0479">Metal-binding</keyword>
<dbReference type="InterPro" id="IPR014729">
    <property type="entry name" value="Rossmann-like_a/b/a_fold"/>
</dbReference>
<dbReference type="GO" id="GO:0008270">
    <property type="term" value="F:zinc ion binding"/>
    <property type="evidence" value="ECO:0007669"/>
    <property type="project" value="UniProtKB-UniRule"/>
</dbReference>
<evidence type="ECO:0000256" key="5">
    <source>
        <dbReference type="ARBA" id="ARBA00022840"/>
    </source>
</evidence>
<dbReference type="HAMAP" id="MF_01428">
    <property type="entry name" value="Glu_Q_tRNA_synth"/>
    <property type="match status" value="1"/>
</dbReference>
<name>A0A1Y6FZ09_9GAMM</name>
<accession>A0A1Y6FZ09</accession>
<evidence type="ECO:0000256" key="4">
    <source>
        <dbReference type="ARBA" id="ARBA00022833"/>
    </source>
</evidence>
<proteinExistence type="inferred from homology"/>
<dbReference type="EMBL" id="FXWH01000003">
    <property type="protein sequence ID" value="SMQ80298.1"/>
    <property type="molecule type" value="Genomic_DNA"/>
</dbReference>
<organism evidence="10 11">
    <name type="scientific">Pseudidiomarina planktonica</name>
    <dbReference type="NCBI Taxonomy" id="1323738"/>
    <lineage>
        <taxon>Bacteria</taxon>
        <taxon>Pseudomonadati</taxon>
        <taxon>Pseudomonadota</taxon>
        <taxon>Gammaproteobacteria</taxon>
        <taxon>Alteromonadales</taxon>
        <taxon>Idiomarinaceae</taxon>
        <taxon>Pseudidiomarina</taxon>
    </lineage>
</organism>
<dbReference type="GO" id="GO:0005524">
    <property type="term" value="F:ATP binding"/>
    <property type="evidence" value="ECO:0007669"/>
    <property type="project" value="UniProtKB-KW"/>
</dbReference>
<dbReference type="PANTHER" id="PTHR43311">
    <property type="entry name" value="GLUTAMATE--TRNA LIGASE"/>
    <property type="match status" value="1"/>
</dbReference>
<feature type="binding site" evidence="7">
    <location>
        <position position="108"/>
    </location>
    <ligand>
        <name>Zn(2+)</name>
        <dbReference type="ChEBI" id="CHEBI:29105"/>
    </ligand>
</feature>
<gene>
    <name evidence="7" type="primary">gluQ</name>
    <name evidence="10" type="ORF">SAMN06297229_2070</name>
</gene>
<evidence type="ECO:0000256" key="8">
    <source>
        <dbReference type="RuleBase" id="RU363037"/>
    </source>
</evidence>
<evidence type="ECO:0000313" key="11">
    <source>
        <dbReference type="Proteomes" id="UP000194450"/>
    </source>
</evidence>
<dbReference type="InterPro" id="IPR000924">
    <property type="entry name" value="Glu/Gln-tRNA-synth"/>
</dbReference>
<evidence type="ECO:0000259" key="9">
    <source>
        <dbReference type="Pfam" id="PF00749"/>
    </source>
</evidence>
<feature type="binding site" evidence="7">
    <location>
        <position position="178"/>
    </location>
    <ligand>
        <name>L-glutamate</name>
        <dbReference type="ChEBI" id="CHEBI:29985"/>
    </ligand>
</feature>
<evidence type="ECO:0000313" key="10">
    <source>
        <dbReference type="EMBL" id="SMQ80298.1"/>
    </source>
</evidence>
<keyword evidence="8" id="KW-0648">Protein biosynthesis</keyword>
<dbReference type="Proteomes" id="UP000194450">
    <property type="component" value="Unassembled WGS sequence"/>
</dbReference>
<protein>
    <recommendedName>
        <fullName evidence="7">Glutamyl-Q tRNA(Asp) synthetase</fullName>
        <shortName evidence="7">Glu-Q-RSs</shortName>
        <ecNumber evidence="7">6.1.1.-</ecNumber>
    </recommendedName>
</protein>
<keyword evidence="4 7" id="KW-0862">Zinc</keyword>
<dbReference type="NCBIfam" id="NF004314">
    <property type="entry name" value="PRK05710.1-3"/>
    <property type="match status" value="1"/>
</dbReference>
<evidence type="ECO:0000256" key="2">
    <source>
        <dbReference type="ARBA" id="ARBA00022723"/>
    </source>
</evidence>
<dbReference type="AlphaFoldDB" id="A0A1Y6FZ09"/>
<dbReference type="GO" id="GO:0004818">
    <property type="term" value="F:glutamate-tRNA ligase activity"/>
    <property type="evidence" value="ECO:0007669"/>
    <property type="project" value="TreeGrafter"/>
</dbReference>
<dbReference type="PRINTS" id="PR00987">
    <property type="entry name" value="TRNASYNTHGLU"/>
</dbReference>
<dbReference type="PANTHER" id="PTHR43311:SF1">
    <property type="entry name" value="GLUTAMYL-Q TRNA(ASP) SYNTHETASE"/>
    <property type="match status" value="1"/>
</dbReference>
<evidence type="ECO:0000256" key="6">
    <source>
        <dbReference type="ARBA" id="ARBA00023146"/>
    </source>
</evidence>
<feature type="binding site" evidence="7">
    <location>
        <position position="106"/>
    </location>
    <ligand>
        <name>Zn(2+)</name>
        <dbReference type="ChEBI" id="CHEBI:29105"/>
    </ligand>
</feature>